<keyword evidence="4 9" id="KW-0004">4Fe-4S</keyword>
<dbReference type="PRINTS" id="PR00354">
    <property type="entry name" value="7FE8SFRDOXIN"/>
</dbReference>
<evidence type="ECO:0000256" key="2">
    <source>
        <dbReference type="ARBA" id="ARBA00001966"/>
    </source>
</evidence>
<proteinExistence type="predicted"/>
<keyword evidence="5 9" id="KW-0479">Metal-binding</keyword>
<protein>
    <recommendedName>
        <fullName evidence="9">Ferredoxin</fullName>
    </recommendedName>
</protein>
<organism evidence="11 12">
    <name type="scientific">Candidatus Sulfotelmatobacter kueseliae</name>
    <dbReference type="NCBI Taxonomy" id="2042962"/>
    <lineage>
        <taxon>Bacteria</taxon>
        <taxon>Pseudomonadati</taxon>
        <taxon>Acidobacteriota</taxon>
        <taxon>Terriglobia</taxon>
        <taxon>Terriglobales</taxon>
        <taxon>Candidatus Korobacteraceae</taxon>
        <taxon>Candidatus Sulfotelmatobacter</taxon>
    </lineage>
</organism>
<dbReference type="PANTHER" id="PTHR42859">
    <property type="entry name" value="OXIDOREDUCTASE"/>
    <property type="match status" value="1"/>
</dbReference>
<reference evidence="12" key="1">
    <citation type="submission" date="2018-02" db="EMBL/GenBank/DDBJ databases">
        <authorList>
            <person name="Hausmann B."/>
        </authorList>
    </citation>
    <scope>NUCLEOTIDE SEQUENCE [LARGE SCALE GENOMIC DNA]</scope>
    <source>
        <strain evidence="12">Peat soil MAG SbA1</strain>
    </source>
</reference>
<dbReference type="InterPro" id="IPR000813">
    <property type="entry name" value="7Fe_ferredoxin"/>
</dbReference>
<dbReference type="Pfam" id="PF12838">
    <property type="entry name" value="Fer4_7"/>
    <property type="match status" value="1"/>
</dbReference>
<evidence type="ECO:0000256" key="7">
    <source>
        <dbReference type="ARBA" id="ARBA00023004"/>
    </source>
</evidence>
<gene>
    <name evidence="11" type="ORF">SBA1_800015</name>
</gene>
<evidence type="ECO:0000256" key="3">
    <source>
        <dbReference type="ARBA" id="ARBA00022448"/>
    </source>
</evidence>
<keyword evidence="6 9" id="KW-0249">Electron transport</keyword>
<accession>A0A2U3L862</accession>
<dbReference type="PANTHER" id="PTHR42859:SF2">
    <property type="entry name" value="FERREDOXIN"/>
    <property type="match status" value="1"/>
</dbReference>
<evidence type="ECO:0000256" key="1">
    <source>
        <dbReference type="ARBA" id="ARBA00001927"/>
    </source>
</evidence>
<dbReference type="GO" id="GO:0051539">
    <property type="term" value="F:4 iron, 4 sulfur cluster binding"/>
    <property type="evidence" value="ECO:0007669"/>
    <property type="project" value="UniProtKB-UniRule"/>
</dbReference>
<comment type="function">
    <text evidence="9">Ferredoxins are iron-sulfur proteins that transfer electrons in a wide variety of metabolic reactions.</text>
</comment>
<evidence type="ECO:0000256" key="5">
    <source>
        <dbReference type="ARBA" id="ARBA00022723"/>
    </source>
</evidence>
<evidence type="ECO:0000256" key="4">
    <source>
        <dbReference type="ARBA" id="ARBA00022485"/>
    </source>
</evidence>
<dbReference type="EMBL" id="OMOD01000178">
    <property type="protein sequence ID" value="SPF48092.1"/>
    <property type="molecule type" value="Genomic_DNA"/>
</dbReference>
<dbReference type="GO" id="GO:0009055">
    <property type="term" value="F:electron transfer activity"/>
    <property type="evidence" value="ECO:0007669"/>
    <property type="project" value="UniProtKB-UniRule"/>
</dbReference>
<comment type="cofactor">
    <cofactor evidence="2 9">
        <name>[4Fe-4S] cluster</name>
        <dbReference type="ChEBI" id="CHEBI:49883"/>
    </cofactor>
</comment>
<comment type="cofactor">
    <cofactor evidence="1">
        <name>[3Fe-4S] cluster</name>
        <dbReference type="ChEBI" id="CHEBI:21137"/>
    </cofactor>
</comment>
<dbReference type="OrthoDB" id="9803397at2"/>
<feature type="domain" description="4Fe-4S ferredoxin-type" evidence="10">
    <location>
        <begin position="1"/>
        <end position="29"/>
    </location>
</feature>
<dbReference type="InterPro" id="IPR050294">
    <property type="entry name" value="RnfB_subfamily"/>
</dbReference>
<dbReference type="SUPFAM" id="SSF54862">
    <property type="entry name" value="4Fe-4S ferredoxins"/>
    <property type="match status" value="1"/>
</dbReference>
<dbReference type="GO" id="GO:0046872">
    <property type="term" value="F:metal ion binding"/>
    <property type="evidence" value="ECO:0007669"/>
    <property type="project" value="UniProtKB-UniRule"/>
</dbReference>
<dbReference type="Gene3D" id="3.30.70.20">
    <property type="match status" value="1"/>
</dbReference>
<evidence type="ECO:0000256" key="6">
    <source>
        <dbReference type="ARBA" id="ARBA00022982"/>
    </source>
</evidence>
<dbReference type="InterPro" id="IPR017896">
    <property type="entry name" value="4Fe4S_Fe-S-bd"/>
</dbReference>
<dbReference type="PROSITE" id="PS51379">
    <property type="entry name" value="4FE4S_FER_2"/>
    <property type="match status" value="2"/>
</dbReference>
<evidence type="ECO:0000259" key="10">
    <source>
        <dbReference type="PROSITE" id="PS51379"/>
    </source>
</evidence>
<keyword evidence="8 9" id="KW-0411">Iron-sulfur</keyword>
<sequence>MAYVITDTCIKDSLCVDVCPTDCIHPKKDEPGFDASAQMYVDPEGCIDCGACVPACTSDSIYAVEDVPAEKKEFVDKNVAYFKS</sequence>
<evidence type="ECO:0000256" key="8">
    <source>
        <dbReference type="ARBA" id="ARBA00023014"/>
    </source>
</evidence>
<dbReference type="Proteomes" id="UP000238701">
    <property type="component" value="Unassembled WGS sequence"/>
</dbReference>
<evidence type="ECO:0000313" key="11">
    <source>
        <dbReference type="EMBL" id="SPF48092.1"/>
    </source>
</evidence>
<evidence type="ECO:0000313" key="12">
    <source>
        <dbReference type="Proteomes" id="UP000238701"/>
    </source>
</evidence>
<dbReference type="AlphaFoldDB" id="A0A2U3L862"/>
<keyword evidence="7 9" id="KW-0408">Iron</keyword>
<feature type="domain" description="4Fe-4S ferredoxin-type" evidence="10">
    <location>
        <begin position="37"/>
        <end position="66"/>
    </location>
</feature>
<evidence type="ECO:0000256" key="9">
    <source>
        <dbReference type="RuleBase" id="RU365098"/>
    </source>
</evidence>
<keyword evidence="3 9" id="KW-0813">Transport</keyword>
<name>A0A2U3L862_9BACT</name>